<accession>A0ABY7ZX99</accession>
<evidence type="ECO:0000313" key="1">
    <source>
        <dbReference type="EMBL" id="WDZ87540.1"/>
    </source>
</evidence>
<evidence type="ECO:0000313" key="2">
    <source>
        <dbReference type="Proteomes" id="UP001219605"/>
    </source>
</evidence>
<name>A0ABY7ZX99_9ACTN</name>
<keyword evidence="2" id="KW-1185">Reference proteome</keyword>
<dbReference type="EMBL" id="CP118615">
    <property type="protein sequence ID" value="WDZ87540.1"/>
    <property type="molecule type" value="Genomic_DNA"/>
</dbReference>
<proteinExistence type="predicted"/>
<dbReference type="RefSeq" id="WP_275034525.1">
    <property type="nucleotide sequence ID" value="NZ_CP118615.1"/>
</dbReference>
<dbReference type="Proteomes" id="UP001219605">
    <property type="component" value="Chromosome"/>
</dbReference>
<gene>
    <name evidence="1" type="ORF">PVK37_14575</name>
</gene>
<organism evidence="1 2">
    <name type="scientific">Micromonospora cathayae</name>
    <dbReference type="NCBI Taxonomy" id="3028804"/>
    <lineage>
        <taxon>Bacteria</taxon>
        <taxon>Bacillati</taxon>
        <taxon>Actinomycetota</taxon>
        <taxon>Actinomycetes</taxon>
        <taxon>Micromonosporales</taxon>
        <taxon>Micromonosporaceae</taxon>
        <taxon>Micromonospora</taxon>
    </lineage>
</organism>
<reference evidence="1 2" key="1">
    <citation type="submission" date="2023-02" db="EMBL/GenBank/DDBJ databases">
        <authorList>
            <person name="Mo P."/>
        </authorList>
    </citation>
    <scope>NUCLEOTIDE SEQUENCE [LARGE SCALE GENOMIC DNA]</scope>
    <source>
        <strain evidence="1 2">HUAS 3</strain>
    </source>
</reference>
<protein>
    <submittedName>
        <fullName evidence="1">Uncharacterized protein</fullName>
    </submittedName>
</protein>
<sequence>MSARPSPMPRLGRAAGRRREAVVFFAGWRARLFVVPRGDAPRRRLA</sequence>